<dbReference type="Proteomes" id="UP000584642">
    <property type="component" value="Unassembled WGS sequence"/>
</dbReference>
<dbReference type="RefSeq" id="WP_180281406.1">
    <property type="nucleotide sequence ID" value="NZ_JABFDB010000004.1"/>
</dbReference>
<evidence type="ECO:0000313" key="4">
    <source>
        <dbReference type="Proteomes" id="UP000584642"/>
    </source>
</evidence>
<dbReference type="InterPro" id="IPR002347">
    <property type="entry name" value="SDR_fam"/>
</dbReference>
<dbReference type="InterPro" id="IPR050259">
    <property type="entry name" value="SDR"/>
</dbReference>
<gene>
    <name evidence="3" type="ORF">HND93_07900</name>
</gene>
<evidence type="ECO:0000313" key="3">
    <source>
        <dbReference type="EMBL" id="NYZ19631.1"/>
    </source>
</evidence>
<comment type="caution">
    <text evidence="3">The sequence shown here is derived from an EMBL/GenBank/DDBJ whole genome shotgun (WGS) entry which is preliminary data.</text>
</comment>
<feature type="domain" description="Ketoreductase" evidence="2">
    <location>
        <begin position="18"/>
        <end position="195"/>
    </location>
</feature>
<dbReference type="Pfam" id="PF13561">
    <property type="entry name" value="adh_short_C2"/>
    <property type="match status" value="1"/>
</dbReference>
<evidence type="ECO:0000259" key="2">
    <source>
        <dbReference type="SMART" id="SM00822"/>
    </source>
</evidence>
<protein>
    <submittedName>
        <fullName evidence="3">SDR family oxidoreductase</fullName>
    </submittedName>
</protein>
<dbReference type="PRINTS" id="PR00080">
    <property type="entry name" value="SDRFAMILY"/>
</dbReference>
<dbReference type="InterPro" id="IPR036291">
    <property type="entry name" value="NAD(P)-bd_dom_sf"/>
</dbReference>
<accession>A0ABX2T5R3</accession>
<dbReference type="InterPro" id="IPR057326">
    <property type="entry name" value="KR_dom"/>
</dbReference>
<keyword evidence="4" id="KW-1185">Reference proteome</keyword>
<organism evidence="3 4">
    <name type="scientific">Azospirillum oleiclasticum</name>
    <dbReference type="NCBI Taxonomy" id="2735135"/>
    <lineage>
        <taxon>Bacteria</taxon>
        <taxon>Pseudomonadati</taxon>
        <taxon>Pseudomonadota</taxon>
        <taxon>Alphaproteobacteria</taxon>
        <taxon>Rhodospirillales</taxon>
        <taxon>Azospirillaceae</taxon>
        <taxon>Azospirillum</taxon>
    </lineage>
</organism>
<dbReference type="PROSITE" id="PS00061">
    <property type="entry name" value="ADH_SHORT"/>
    <property type="match status" value="1"/>
</dbReference>
<reference evidence="3 4" key="1">
    <citation type="submission" date="2020-05" db="EMBL/GenBank/DDBJ databases">
        <title>Azospirillum oleiclasticum sp. nov, a nitrogen-fixing and heavy crude oil-emulsifying bacterium isolated from the crude oil of Yumen Oilfield.</title>
        <authorList>
            <person name="Wu D."/>
            <person name="Cai M."/>
            <person name="Zhang X."/>
        </authorList>
    </citation>
    <scope>NUCLEOTIDE SEQUENCE [LARGE SCALE GENOMIC DNA]</scope>
    <source>
        <strain evidence="3 4">ROY-1-1-2</strain>
    </source>
</reference>
<dbReference type="EMBL" id="JABFDB010000004">
    <property type="protein sequence ID" value="NYZ19631.1"/>
    <property type="molecule type" value="Genomic_DNA"/>
</dbReference>
<dbReference type="SMART" id="SM00822">
    <property type="entry name" value="PKS_KR"/>
    <property type="match status" value="1"/>
</dbReference>
<name>A0ABX2T5R3_9PROT</name>
<dbReference type="SUPFAM" id="SSF51735">
    <property type="entry name" value="NAD(P)-binding Rossmann-fold domains"/>
    <property type="match status" value="1"/>
</dbReference>
<proteinExistence type="inferred from homology"/>
<evidence type="ECO:0000256" key="1">
    <source>
        <dbReference type="ARBA" id="ARBA00006484"/>
    </source>
</evidence>
<dbReference type="PRINTS" id="PR00081">
    <property type="entry name" value="GDHRDH"/>
</dbReference>
<dbReference type="Gene3D" id="3.40.50.720">
    <property type="entry name" value="NAD(P)-binding Rossmann-like Domain"/>
    <property type="match status" value="1"/>
</dbReference>
<dbReference type="PANTHER" id="PTHR42879:SF2">
    <property type="entry name" value="3-OXOACYL-[ACYL-CARRIER-PROTEIN] REDUCTASE FABG"/>
    <property type="match status" value="1"/>
</dbReference>
<dbReference type="InterPro" id="IPR020904">
    <property type="entry name" value="Sc_DH/Rdtase_CS"/>
</dbReference>
<comment type="similarity">
    <text evidence="1">Belongs to the short-chain dehydrogenases/reductases (SDR) family.</text>
</comment>
<dbReference type="PANTHER" id="PTHR42879">
    <property type="entry name" value="3-OXOACYL-(ACYL-CARRIER-PROTEIN) REDUCTASE"/>
    <property type="match status" value="1"/>
</dbReference>
<sequence length="258" mass="27459">MSTTTTTTTPAITEDKTKVAIVTGAVGVLGMAITKALVADGYRVVMIDIDEARLSGAAQNFGDAVDTMRVDISDAAAVAEACQEIRRKHGTVSVLINNAGILSNNKAAETTPEEWRRVMAVNLDGAFYLSREWLPEMKSRRWGRIVNVCSLGIKTGGLTAGTTYVASKGGLGVLTFSLARESAADGVTVNGIAPGYVLTPMVTEQLTEEQRQKLIADIPVRRFCGADEVAHVVRFLVSPMSGFITGEIIDINGGLHMD</sequence>